<dbReference type="GO" id="GO:0006633">
    <property type="term" value="P:fatty acid biosynthetic process"/>
    <property type="evidence" value="ECO:0007669"/>
    <property type="project" value="UniProtKB-KW"/>
</dbReference>
<protein>
    <submittedName>
        <fullName evidence="14">Acyl-CoA desaturase</fullName>
    </submittedName>
</protein>
<evidence type="ECO:0000256" key="5">
    <source>
        <dbReference type="ARBA" id="ARBA00022832"/>
    </source>
</evidence>
<comment type="subcellular location">
    <subcellularLocation>
        <location evidence="1">Membrane</location>
        <topology evidence="1">Multi-pass membrane protein</topology>
    </subcellularLocation>
</comment>
<dbReference type="SUPFAM" id="SSF58113">
    <property type="entry name" value="Apolipoprotein A-I"/>
    <property type="match status" value="1"/>
</dbReference>
<keyword evidence="9" id="KW-0443">Lipid metabolism</keyword>
<dbReference type="EMBL" id="CP041186">
    <property type="protein sequence ID" value="QDG54940.1"/>
    <property type="molecule type" value="Genomic_DNA"/>
</dbReference>
<evidence type="ECO:0000256" key="1">
    <source>
        <dbReference type="ARBA" id="ARBA00004141"/>
    </source>
</evidence>
<proteinExistence type="inferred from homology"/>
<keyword evidence="7" id="KW-0560">Oxidoreductase</keyword>
<evidence type="ECO:0000256" key="4">
    <source>
        <dbReference type="ARBA" id="ARBA00022692"/>
    </source>
</evidence>
<gene>
    <name evidence="14" type="ORF">FIV42_21890</name>
</gene>
<feature type="region of interest" description="Disordered" evidence="12">
    <location>
        <begin position="259"/>
        <end position="290"/>
    </location>
</feature>
<evidence type="ECO:0000256" key="10">
    <source>
        <dbReference type="ARBA" id="ARBA00023136"/>
    </source>
</evidence>
<dbReference type="GO" id="GO:0016020">
    <property type="term" value="C:membrane"/>
    <property type="evidence" value="ECO:0007669"/>
    <property type="project" value="UniProtKB-SubCell"/>
</dbReference>
<sequence>MARFAVIHLVCLAAIWTGVSWEALAICGALYALRMFAVTGGYHRYFAHRTYKMGRVMQFIMAFLAETSGQKGVLWWAAHHRHHHKYSDQPEDVHSAKQEGFWYAHVGWIFSERWEGTDESRVKDLMRYPEIVWIDKYHWVPPTLLGVATYYFGEWIGIGGWQAVVVGFFWSTVLSLHATFTINSLAHLIGNRRYDTTDDSRNHWFLALITFGEGWHNNHHHYQASVNQGWKWWEYDITYYILKVMSWVGLVHDLRTPPEHVVEDRPHPKALARQKARREREQAKATASSAIEKAKEDASRWLDEISEYAHCRAVEMSEVASQKAEAIRTSARQAKEDASRRFDELSEAAHCRVVEMSDSATTKVEEIKLSAENAQKVAAQKVDEFARSFQTEPKPELG</sequence>
<comment type="similarity">
    <text evidence="2">Belongs to the fatty acid desaturase type 2 family.</text>
</comment>
<evidence type="ECO:0000256" key="8">
    <source>
        <dbReference type="ARBA" id="ARBA00023004"/>
    </source>
</evidence>
<keyword evidence="15" id="KW-1185">Reference proteome</keyword>
<evidence type="ECO:0000259" key="13">
    <source>
        <dbReference type="Pfam" id="PF00487"/>
    </source>
</evidence>
<reference evidence="14 15" key="1">
    <citation type="submission" date="2019-06" db="EMBL/GenBank/DDBJ databases">
        <title>Persicimonas caeni gen. nov., sp. nov., a predatory bacterium isolated from solar saltern.</title>
        <authorList>
            <person name="Wang S."/>
        </authorList>
    </citation>
    <scope>NUCLEOTIDE SEQUENCE [LARGE SCALE GENOMIC DNA]</scope>
    <source>
        <strain evidence="14 15">YN101</strain>
    </source>
</reference>
<evidence type="ECO:0000256" key="3">
    <source>
        <dbReference type="ARBA" id="ARBA00022516"/>
    </source>
</evidence>
<dbReference type="GO" id="GO:0016717">
    <property type="term" value="F:oxidoreductase activity, acting on paired donors, with oxidation of a pair of donors resulting in the reduction of molecular oxygen to two molecules of water"/>
    <property type="evidence" value="ECO:0007669"/>
    <property type="project" value="InterPro"/>
</dbReference>
<evidence type="ECO:0000256" key="6">
    <source>
        <dbReference type="ARBA" id="ARBA00022989"/>
    </source>
</evidence>
<keyword evidence="10" id="KW-0472">Membrane</keyword>
<keyword evidence="3" id="KW-0444">Lipid biosynthesis</keyword>
<keyword evidence="8" id="KW-0408">Iron</keyword>
<dbReference type="PANTHER" id="PTHR11351:SF31">
    <property type="entry name" value="DESATURASE 1, ISOFORM A-RELATED"/>
    <property type="match status" value="1"/>
</dbReference>
<keyword evidence="6" id="KW-1133">Transmembrane helix</keyword>
<evidence type="ECO:0000256" key="11">
    <source>
        <dbReference type="ARBA" id="ARBA00023160"/>
    </source>
</evidence>
<dbReference type="Proteomes" id="UP000315995">
    <property type="component" value="Chromosome"/>
</dbReference>
<keyword evidence="5" id="KW-0276">Fatty acid metabolism</keyword>
<accession>A0A4Y6Q3B6</accession>
<evidence type="ECO:0000256" key="2">
    <source>
        <dbReference type="ARBA" id="ARBA00008749"/>
    </source>
</evidence>
<dbReference type="Pfam" id="PF00487">
    <property type="entry name" value="FA_desaturase"/>
    <property type="match status" value="1"/>
</dbReference>
<evidence type="ECO:0000256" key="9">
    <source>
        <dbReference type="ARBA" id="ARBA00023098"/>
    </source>
</evidence>
<dbReference type="PANTHER" id="PTHR11351">
    <property type="entry name" value="ACYL-COA DESATURASE"/>
    <property type="match status" value="1"/>
</dbReference>
<keyword evidence="11" id="KW-0275">Fatty acid biosynthesis</keyword>
<dbReference type="OrthoDB" id="9768289at2"/>
<dbReference type="InterPro" id="IPR005804">
    <property type="entry name" value="FA_desaturase_dom"/>
</dbReference>
<evidence type="ECO:0000256" key="7">
    <source>
        <dbReference type="ARBA" id="ARBA00023002"/>
    </source>
</evidence>
<keyword evidence="4" id="KW-0812">Transmembrane</keyword>
<organism evidence="14 15">
    <name type="scientific">Persicimonas caeni</name>
    <dbReference type="NCBI Taxonomy" id="2292766"/>
    <lineage>
        <taxon>Bacteria</taxon>
        <taxon>Deltaproteobacteria</taxon>
        <taxon>Bradymonadales</taxon>
        <taxon>Bradymonadaceae</taxon>
        <taxon>Persicimonas</taxon>
    </lineage>
</organism>
<dbReference type="AlphaFoldDB" id="A0A4Y6Q3B6"/>
<evidence type="ECO:0000313" key="15">
    <source>
        <dbReference type="Proteomes" id="UP000315995"/>
    </source>
</evidence>
<name>A0A4Y6Q3B6_PERCE</name>
<evidence type="ECO:0000256" key="12">
    <source>
        <dbReference type="SAM" id="MobiDB-lite"/>
    </source>
</evidence>
<dbReference type="CDD" id="cd03505">
    <property type="entry name" value="Delta9-FADS-like"/>
    <property type="match status" value="1"/>
</dbReference>
<dbReference type="PRINTS" id="PR00075">
    <property type="entry name" value="FACDDSATRASE"/>
</dbReference>
<dbReference type="InterPro" id="IPR015876">
    <property type="entry name" value="Acyl-CoA_DS"/>
</dbReference>
<feature type="compositionally biased region" description="Basic residues" evidence="12">
    <location>
        <begin position="268"/>
        <end position="277"/>
    </location>
</feature>
<evidence type="ECO:0000313" key="14">
    <source>
        <dbReference type="EMBL" id="QDG54940.1"/>
    </source>
</evidence>
<accession>A0A5B8YF38</accession>
<feature type="domain" description="Fatty acid desaturase" evidence="13">
    <location>
        <begin position="20"/>
        <end position="242"/>
    </location>
</feature>